<dbReference type="RefSeq" id="XP_003291839.1">
    <property type="nucleotide sequence ID" value="XM_003291791.1"/>
</dbReference>
<keyword evidence="3" id="KW-1185">Reference proteome</keyword>
<feature type="domain" description="AB hydrolase-1" evidence="1">
    <location>
        <begin position="35"/>
        <end position="279"/>
    </location>
</feature>
<dbReference type="InterPro" id="IPR029058">
    <property type="entry name" value="AB_hydrolase_fold"/>
</dbReference>
<sequence length="322" mass="37332">MEYKKKETITIGKKRGREAKINYDLYGDDNAPFKILFVMGFLQSGEAWKLQIDYFRKNKDFQICVYDNRGINNSTSFSLSLKEMAFDAVDLLDHLNWKNNINICGASLGGSIVTHICNIIPDRINSAIISAPHIGLFSPFISLGKKKFCKSFFIKNDREKYYTLISSIFSDEHLNSPSVSEPNKTKVQAMIDRAIKNKDKTPNPSIITLFSHLYIYISTKFTNKDFNNIRKNNINVLVLGGEKDVLIPLNCLKKDFVERLQTKNFKIFKTGHCINLEKPKDFNETISDHITKKNLNLQHYYNDTNSKRYFNFLSIKRFLKFK</sequence>
<evidence type="ECO:0000259" key="1">
    <source>
        <dbReference type="Pfam" id="PF00561"/>
    </source>
</evidence>
<dbReference type="InterPro" id="IPR000073">
    <property type="entry name" value="AB_hydrolase_1"/>
</dbReference>
<dbReference type="SUPFAM" id="SSF53474">
    <property type="entry name" value="alpha/beta-Hydrolases"/>
    <property type="match status" value="1"/>
</dbReference>
<dbReference type="VEuPathDB" id="AmoebaDB:DICPUDRAFT_156481"/>
<dbReference type="Pfam" id="PF00561">
    <property type="entry name" value="Abhydrolase_1"/>
    <property type="match status" value="1"/>
</dbReference>
<dbReference type="InterPro" id="IPR050471">
    <property type="entry name" value="AB_hydrolase"/>
</dbReference>
<dbReference type="GeneID" id="10505582"/>
<evidence type="ECO:0000313" key="2">
    <source>
        <dbReference type="EMBL" id="EGC31641.1"/>
    </source>
</evidence>
<dbReference type="Proteomes" id="UP000001064">
    <property type="component" value="Unassembled WGS sequence"/>
</dbReference>
<dbReference type="EMBL" id="GL871240">
    <property type="protein sequence ID" value="EGC31641.1"/>
    <property type="molecule type" value="Genomic_DNA"/>
</dbReference>
<dbReference type="OMA" id="NINICGA"/>
<reference evidence="3" key="1">
    <citation type="journal article" date="2011" name="Genome Biol.">
        <title>Comparative genomics of the social amoebae Dictyostelium discoideum and Dictyostelium purpureum.</title>
        <authorList>
            <consortium name="US DOE Joint Genome Institute (JGI-PGF)"/>
            <person name="Sucgang R."/>
            <person name="Kuo A."/>
            <person name="Tian X."/>
            <person name="Salerno W."/>
            <person name="Parikh A."/>
            <person name="Feasley C.L."/>
            <person name="Dalin E."/>
            <person name="Tu H."/>
            <person name="Huang E."/>
            <person name="Barry K."/>
            <person name="Lindquist E."/>
            <person name="Shapiro H."/>
            <person name="Bruce D."/>
            <person name="Schmutz J."/>
            <person name="Salamov A."/>
            <person name="Fey P."/>
            <person name="Gaudet P."/>
            <person name="Anjard C."/>
            <person name="Babu M.M."/>
            <person name="Basu S."/>
            <person name="Bushmanova Y."/>
            <person name="van der Wel H."/>
            <person name="Katoh-Kurasawa M."/>
            <person name="Dinh C."/>
            <person name="Coutinho P.M."/>
            <person name="Saito T."/>
            <person name="Elias M."/>
            <person name="Schaap P."/>
            <person name="Kay R.R."/>
            <person name="Henrissat B."/>
            <person name="Eichinger L."/>
            <person name="Rivero F."/>
            <person name="Putnam N.H."/>
            <person name="West C.M."/>
            <person name="Loomis W.F."/>
            <person name="Chisholm R.L."/>
            <person name="Shaulsky G."/>
            <person name="Strassmann J.E."/>
            <person name="Queller D.C."/>
            <person name="Kuspa A."/>
            <person name="Grigoriev I.V."/>
        </authorList>
    </citation>
    <scope>NUCLEOTIDE SEQUENCE [LARGE SCALE GENOMIC DNA]</scope>
    <source>
        <strain evidence="3">QSDP1</strain>
    </source>
</reference>
<dbReference type="KEGG" id="dpp:DICPUDRAFT_156481"/>
<gene>
    <name evidence="2" type="ORF">DICPUDRAFT_156481</name>
</gene>
<proteinExistence type="predicted"/>
<accession>F0ZWP3</accession>
<dbReference type="STRING" id="5786.F0ZWP3"/>
<protein>
    <recommendedName>
        <fullName evidence="1">AB hydrolase-1 domain-containing protein</fullName>
    </recommendedName>
</protein>
<organism evidence="2 3">
    <name type="scientific">Dictyostelium purpureum</name>
    <name type="common">Slime mold</name>
    <dbReference type="NCBI Taxonomy" id="5786"/>
    <lineage>
        <taxon>Eukaryota</taxon>
        <taxon>Amoebozoa</taxon>
        <taxon>Evosea</taxon>
        <taxon>Eumycetozoa</taxon>
        <taxon>Dictyostelia</taxon>
        <taxon>Dictyosteliales</taxon>
        <taxon>Dictyosteliaceae</taxon>
        <taxon>Dictyostelium</taxon>
    </lineage>
</organism>
<evidence type="ECO:0000313" key="3">
    <source>
        <dbReference type="Proteomes" id="UP000001064"/>
    </source>
</evidence>
<name>F0ZWP3_DICPU</name>
<dbReference type="AlphaFoldDB" id="F0ZWP3"/>
<dbReference type="PANTHER" id="PTHR43433:SF5">
    <property type="entry name" value="AB HYDROLASE-1 DOMAIN-CONTAINING PROTEIN"/>
    <property type="match status" value="1"/>
</dbReference>
<dbReference type="eggNOG" id="KOG4178">
    <property type="taxonomic scope" value="Eukaryota"/>
</dbReference>
<dbReference type="InParanoid" id="F0ZWP3"/>
<dbReference type="PANTHER" id="PTHR43433">
    <property type="entry name" value="HYDROLASE, ALPHA/BETA FOLD FAMILY PROTEIN"/>
    <property type="match status" value="1"/>
</dbReference>
<dbReference type="OrthoDB" id="19657at2759"/>
<dbReference type="Gene3D" id="3.40.50.1820">
    <property type="entry name" value="alpha/beta hydrolase"/>
    <property type="match status" value="1"/>
</dbReference>
<dbReference type="FunCoup" id="F0ZWP3">
    <property type="interactions" value="37"/>
</dbReference>